<evidence type="ECO:0000313" key="12">
    <source>
        <dbReference type="EMBL" id="KAK6508918.1"/>
    </source>
</evidence>
<dbReference type="SUPFAM" id="SSF46689">
    <property type="entry name" value="Homeodomain-like"/>
    <property type="match status" value="1"/>
</dbReference>
<feature type="compositionally biased region" description="Polar residues" evidence="9">
    <location>
        <begin position="631"/>
        <end position="643"/>
    </location>
</feature>
<dbReference type="GO" id="GO:0006325">
    <property type="term" value="P:chromatin organization"/>
    <property type="evidence" value="ECO:0007669"/>
    <property type="project" value="UniProtKB-KW"/>
</dbReference>
<feature type="compositionally biased region" description="Low complexity" evidence="9">
    <location>
        <begin position="1618"/>
        <end position="1659"/>
    </location>
</feature>
<accession>A0AAV9WN09</accession>
<evidence type="ECO:0000256" key="3">
    <source>
        <dbReference type="ARBA" id="ARBA00022763"/>
    </source>
</evidence>
<feature type="region of interest" description="Disordered" evidence="9">
    <location>
        <begin position="259"/>
        <end position="467"/>
    </location>
</feature>
<gene>
    <name evidence="12" type="ORF">TWF481_003686</name>
</gene>
<keyword evidence="6" id="KW-0539">Nucleus</keyword>
<dbReference type="CDD" id="cd00167">
    <property type="entry name" value="SANT"/>
    <property type="match status" value="1"/>
</dbReference>
<feature type="region of interest" description="Disordered" evidence="9">
    <location>
        <begin position="871"/>
        <end position="912"/>
    </location>
</feature>
<keyword evidence="13" id="KW-1185">Reference proteome</keyword>
<reference evidence="12 13" key="1">
    <citation type="submission" date="2023-08" db="EMBL/GenBank/DDBJ databases">
        <authorList>
            <person name="Palmer J.M."/>
        </authorList>
    </citation>
    <scope>NUCLEOTIDE SEQUENCE [LARGE SCALE GENOMIC DNA]</scope>
    <source>
        <strain evidence="12 13">TWF481</strain>
    </source>
</reference>
<dbReference type="Gene3D" id="1.10.10.60">
    <property type="entry name" value="Homeodomain-like"/>
    <property type="match status" value="1"/>
</dbReference>
<feature type="domain" description="HSA" evidence="11">
    <location>
        <begin position="808"/>
        <end position="885"/>
    </location>
</feature>
<comment type="subcellular location">
    <subcellularLocation>
        <location evidence="1">Nucleus</location>
    </subcellularLocation>
</comment>
<feature type="region of interest" description="Disordered" evidence="9">
    <location>
        <begin position="1241"/>
        <end position="1395"/>
    </location>
</feature>
<protein>
    <recommendedName>
        <fullName evidence="8">Vacuolar import and degradation protein 21</fullName>
    </recommendedName>
</protein>
<feature type="compositionally biased region" description="Low complexity" evidence="9">
    <location>
        <begin position="565"/>
        <end position="581"/>
    </location>
</feature>
<feature type="compositionally biased region" description="Polar residues" evidence="9">
    <location>
        <begin position="697"/>
        <end position="711"/>
    </location>
</feature>
<evidence type="ECO:0000313" key="13">
    <source>
        <dbReference type="Proteomes" id="UP001370758"/>
    </source>
</evidence>
<evidence type="ECO:0000256" key="2">
    <source>
        <dbReference type="ARBA" id="ARBA00008913"/>
    </source>
</evidence>
<evidence type="ECO:0000259" key="11">
    <source>
        <dbReference type="PROSITE" id="PS51204"/>
    </source>
</evidence>
<keyword evidence="5" id="KW-0234">DNA repair</keyword>
<dbReference type="InterPro" id="IPR014012">
    <property type="entry name" value="HSA_dom"/>
</dbReference>
<organism evidence="12 13">
    <name type="scientific">Arthrobotrys musiformis</name>
    <dbReference type="NCBI Taxonomy" id="47236"/>
    <lineage>
        <taxon>Eukaryota</taxon>
        <taxon>Fungi</taxon>
        <taxon>Dikarya</taxon>
        <taxon>Ascomycota</taxon>
        <taxon>Pezizomycotina</taxon>
        <taxon>Orbiliomycetes</taxon>
        <taxon>Orbiliales</taxon>
        <taxon>Orbiliaceae</taxon>
        <taxon>Arthrobotrys</taxon>
    </lineage>
</organism>
<feature type="compositionally biased region" description="Polar residues" evidence="9">
    <location>
        <begin position="1691"/>
        <end position="1722"/>
    </location>
</feature>
<comment type="caution">
    <text evidence="12">The sequence shown here is derived from an EMBL/GenBank/DDBJ whole genome shotgun (WGS) entry which is preliminary data.</text>
</comment>
<evidence type="ECO:0000256" key="8">
    <source>
        <dbReference type="ARBA" id="ARBA00029670"/>
    </source>
</evidence>
<feature type="region of interest" description="Disordered" evidence="9">
    <location>
        <begin position="1427"/>
        <end position="1452"/>
    </location>
</feature>
<dbReference type="GO" id="GO:0035267">
    <property type="term" value="C:NuA4 histone acetyltransferase complex"/>
    <property type="evidence" value="ECO:0007669"/>
    <property type="project" value="TreeGrafter"/>
</dbReference>
<dbReference type="InterPro" id="IPR009057">
    <property type="entry name" value="Homeodomain-like_sf"/>
</dbReference>
<feature type="region of interest" description="Disordered" evidence="9">
    <location>
        <begin position="631"/>
        <end position="655"/>
    </location>
</feature>
<dbReference type="GO" id="GO:0003682">
    <property type="term" value="F:chromatin binding"/>
    <property type="evidence" value="ECO:0007669"/>
    <property type="project" value="TreeGrafter"/>
</dbReference>
<comment type="similarity">
    <text evidence="2">Belongs to the EAF1 family.</text>
</comment>
<feature type="domain" description="Myb-like" evidence="10">
    <location>
        <begin position="1094"/>
        <end position="1144"/>
    </location>
</feature>
<proteinExistence type="inferred from homology"/>
<feature type="compositionally biased region" description="Low complexity" evidence="9">
    <location>
        <begin position="1256"/>
        <end position="1276"/>
    </location>
</feature>
<evidence type="ECO:0000256" key="1">
    <source>
        <dbReference type="ARBA" id="ARBA00004123"/>
    </source>
</evidence>
<dbReference type="SMART" id="SM00573">
    <property type="entry name" value="HSA"/>
    <property type="match status" value="1"/>
</dbReference>
<dbReference type="PANTHER" id="PTHR46459:SF1">
    <property type="entry name" value="E1A-BINDING PROTEIN P400"/>
    <property type="match status" value="1"/>
</dbReference>
<feature type="compositionally biased region" description="Basic and acidic residues" evidence="9">
    <location>
        <begin position="1009"/>
        <end position="1019"/>
    </location>
</feature>
<dbReference type="GO" id="GO:0005634">
    <property type="term" value="C:nucleus"/>
    <property type="evidence" value="ECO:0007669"/>
    <property type="project" value="UniProtKB-SubCell"/>
</dbReference>
<feature type="compositionally biased region" description="Basic and acidic residues" evidence="9">
    <location>
        <begin position="528"/>
        <end position="541"/>
    </location>
</feature>
<dbReference type="Proteomes" id="UP001370758">
    <property type="component" value="Unassembled WGS sequence"/>
</dbReference>
<feature type="compositionally biased region" description="Low complexity" evidence="9">
    <location>
        <begin position="152"/>
        <end position="165"/>
    </location>
</feature>
<feature type="region of interest" description="Disordered" evidence="9">
    <location>
        <begin position="1691"/>
        <end position="1761"/>
    </location>
</feature>
<dbReference type="SMART" id="SM00717">
    <property type="entry name" value="SANT"/>
    <property type="match status" value="1"/>
</dbReference>
<feature type="region of interest" description="Disordered" evidence="9">
    <location>
        <begin position="993"/>
        <end position="1048"/>
    </location>
</feature>
<feature type="region of interest" description="Disordered" evidence="9">
    <location>
        <begin position="148"/>
        <end position="218"/>
    </location>
</feature>
<comment type="function">
    <text evidence="7">Component of the NuA4 histone acetyltransferase complex which is involved in transcriptional activation of selected genes principally by acetylation of nucleosomal histone H4 and H2A. The NuA4 complex is also involved in DNA repair.</text>
</comment>
<feature type="compositionally biased region" description="Polar residues" evidence="9">
    <location>
        <begin position="500"/>
        <end position="514"/>
    </location>
</feature>
<dbReference type="GO" id="GO:0006281">
    <property type="term" value="P:DNA repair"/>
    <property type="evidence" value="ECO:0007669"/>
    <property type="project" value="UniProtKB-KW"/>
</dbReference>
<dbReference type="Pfam" id="PF13921">
    <property type="entry name" value="Myb_DNA-bind_6"/>
    <property type="match status" value="1"/>
</dbReference>
<feature type="compositionally biased region" description="Basic and acidic residues" evidence="9">
    <location>
        <begin position="406"/>
        <end position="423"/>
    </location>
</feature>
<sequence length="1761" mass="189110">MASTETLIRLTKKREALDKLVSNRKRKLQELYRVVNHVQLSCATPRRPGGPASRFAGYDEEGERKFLESTDINLSVLPSTPFTCDSQSRITDVVGSINRGKAFNANEMLPKSILVVPDILREALKPVVPPVVQNGDAIAVILPSKLEKQPPSKDISSSDIRPSDSNLAIPRSNGATSRATTPKLSNDADESSVKTPARRLVKQSHEELPLPTPPVVPASIVPARENAHVKEAPSHPSNLTEKDISGDIAVISKVPDESIEVVDPRASSAQTPISQPRAKSPTPPPLERTTSQKSEQPNLAISTQATQIPHDQIPRPFPTPTTATETEPSSLPTSAPRKSITPPSPADSVAGPNEITDDLPHEPSSDAIFDDAASHVDRAEEMSEIDPEPCRDMDLSDGVVATAESSADKPSSDEVMGEVEKQLQVETALSEQQDEVPSVGQKVDNSQTELASEAAATKAQAPATEPSADVEMMDIPEEVAHAPSIQPQKTEAALEEPSITKPQTVELTTSSTQVHIPGPEIVSEEAEMAAKKQENEAKAKAQETPQSPVLPIKREEKTPFESLEPSSATSLALGASATPAGFPQTPQNLSHDHDTVDNLAIAETPMSVDETAAHFTSPKSTQPLTAAALESINTTVSTPATRASSRREKRPSVSGGLQLAKIVFHGRSTAATSGSRTEASNELSPSAAPAPARVGTRSGSISTPARMNSRSLEAQRISSLAELKEQHQAQIRQQAVNARKRDEKSRLDVFDYLTAVTASEPLQNSLATSHKTLSTAAFQLLRREKQAIQALTEIQDLQKAGKWSLTQPARAIEPPKQIVHHDYLLMEVKWMSKDFKECRKWNLVKAKKLADACVAWHAATPEQRRAMCVRTTRDTVPSRNRHVTQVPTPDLMPSDEHSDDDDAMRDDDDGDDHMRDDFVHRLHEVENPGNLFALGTDDIIFEILHNSMTDRMLGELPVFEAPKVTDLKNQPTFFDGWKNNEPLGPGAGLKRTLWEAPVEEGPPTKKSRFSYDPEYKLLDSDDEDDDNKELVRRAPGSSKGVTRSGSPVLQPQNNCVALFNPDFQPVLQRLHNAHPFRPPQEMPPATFFEYRSPSQWTAEEDKELVAAVRKYNHNWWLVSQVMQPKSFLQSGADRRSLWECFERWFMLDPQNQDLIKGPFFKPVQQRLDLAARAPTHANAAAQQAAAAAAAAATPGGSNAATAAAGTPGQPPKRRTSQPVRVERKRNTRTLNMIEQMRKLAKKREVQASKQAQSANIAIKKQQEQSAQQAAAPKSEQYTPAQVSRMKHEREVLHRQQAQMAQMAQLQRRQAAQAASQQQQPSQTSSTTTGATGATGATGTTGATGATGASTTASTAPAASTGTTATANGQPANNIPVQSRSSLQVPSAQVNPAATAPTTAQQSLMAAQQQRNLMAAAGSSAAIQAATHQVNQHLRAQGHTVSRDGQNSPTSLTPDQYRMLIQARIQANAAKLQQNMSQAQAQAATAHGGNTQIASANASHIHAMQQAVAAARAHNSAAQNGQTAGTPAPANTPAGNSVISAQQAMLRIKQHFPTIGDEYVQRMILQHQAQAKSLGRELTYTHISNLIANLAQQYQGATAQAQAQAAQQAAHAQQQAQQAQQQQAQQQQHAAAAAATATTHHQAGHGQSPPHHGHAGVSHVGAGGIHHPHPPISRAGGSASTQQMLNQLMLSQTRAPSSSPMMGNATPVMNNAGITSRGSSATPMQRGGSYHTPTPGPNGATSAGMQQGSPRVGQSSMGISGL</sequence>
<feature type="compositionally biased region" description="Acidic residues" evidence="9">
    <location>
        <begin position="897"/>
        <end position="911"/>
    </location>
</feature>
<feature type="compositionally biased region" description="Low complexity" evidence="9">
    <location>
        <begin position="448"/>
        <end position="465"/>
    </location>
</feature>
<feature type="compositionally biased region" description="Low complexity" evidence="9">
    <location>
        <begin position="320"/>
        <end position="336"/>
    </location>
</feature>
<feature type="compositionally biased region" description="Polar residues" evidence="9">
    <location>
        <begin position="173"/>
        <end position="184"/>
    </location>
</feature>
<evidence type="ECO:0000256" key="4">
    <source>
        <dbReference type="ARBA" id="ARBA00022853"/>
    </source>
</evidence>
<feature type="compositionally biased region" description="Polar residues" evidence="9">
    <location>
        <begin position="1738"/>
        <end position="1761"/>
    </location>
</feature>
<dbReference type="PROSITE" id="PS51204">
    <property type="entry name" value="HSA"/>
    <property type="match status" value="1"/>
</dbReference>
<evidence type="ECO:0000256" key="9">
    <source>
        <dbReference type="SAM" id="MobiDB-lite"/>
    </source>
</evidence>
<name>A0AAV9WN09_9PEZI</name>
<feature type="compositionally biased region" description="Basic and acidic residues" evidence="9">
    <location>
        <begin position="372"/>
        <end position="381"/>
    </location>
</feature>
<feature type="region of interest" description="Disordered" evidence="9">
    <location>
        <begin position="484"/>
        <end position="592"/>
    </location>
</feature>
<evidence type="ECO:0000256" key="5">
    <source>
        <dbReference type="ARBA" id="ARBA00023204"/>
    </source>
</evidence>
<feature type="region of interest" description="Disordered" evidence="9">
    <location>
        <begin position="1507"/>
        <end position="1534"/>
    </location>
</feature>
<feature type="region of interest" description="Disordered" evidence="9">
    <location>
        <begin position="1196"/>
        <end position="1227"/>
    </location>
</feature>
<feature type="region of interest" description="Disordered" evidence="9">
    <location>
        <begin position="1618"/>
        <end position="1679"/>
    </location>
</feature>
<feature type="compositionally biased region" description="Low complexity" evidence="9">
    <location>
        <begin position="1196"/>
        <end position="1207"/>
    </location>
</feature>
<dbReference type="Pfam" id="PF07529">
    <property type="entry name" value="HSA"/>
    <property type="match status" value="1"/>
</dbReference>
<dbReference type="EMBL" id="JAVHJL010000002">
    <property type="protein sequence ID" value="KAK6508918.1"/>
    <property type="molecule type" value="Genomic_DNA"/>
</dbReference>
<keyword evidence="3" id="KW-0227">DNA damage</keyword>
<keyword evidence="4" id="KW-0156">Chromatin regulator</keyword>
<dbReference type="InterPro" id="IPR001005">
    <property type="entry name" value="SANT/Myb"/>
</dbReference>
<evidence type="ECO:0000259" key="10">
    <source>
        <dbReference type="PROSITE" id="PS50090"/>
    </source>
</evidence>
<feature type="compositionally biased region" description="Polar residues" evidence="9">
    <location>
        <begin position="1039"/>
        <end position="1048"/>
    </location>
</feature>
<evidence type="ECO:0000256" key="6">
    <source>
        <dbReference type="ARBA" id="ARBA00023242"/>
    </source>
</evidence>
<feature type="compositionally biased region" description="Low complexity" evidence="9">
    <location>
        <begin position="1295"/>
        <end position="1366"/>
    </location>
</feature>
<feature type="compositionally biased region" description="Polar residues" evidence="9">
    <location>
        <begin position="288"/>
        <end position="309"/>
    </location>
</feature>
<evidence type="ECO:0000256" key="7">
    <source>
        <dbReference type="ARBA" id="ARBA00025178"/>
    </source>
</evidence>
<dbReference type="PANTHER" id="PTHR46459">
    <property type="entry name" value="E1A-BINDING PROTEIN P400-RELATED"/>
    <property type="match status" value="1"/>
</dbReference>
<dbReference type="PROSITE" id="PS50090">
    <property type="entry name" value="MYB_LIKE"/>
    <property type="match status" value="1"/>
</dbReference>
<feature type="compositionally biased region" description="Polar residues" evidence="9">
    <location>
        <begin position="669"/>
        <end position="684"/>
    </location>
</feature>
<feature type="compositionally biased region" description="Polar residues" evidence="9">
    <location>
        <begin position="1367"/>
        <end position="1389"/>
    </location>
</feature>
<feature type="compositionally biased region" description="Polar residues" evidence="9">
    <location>
        <begin position="874"/>
        <end position="887"/>
    </location>
</feature>
<feature type="region of interest" description="Disordered" evidence="9">
    <location>
        <begin position="668"/>
        <end position="711"/>
    </location>
</feature>